<name>A0A2P2J5E4_RHIMU</name>
<accession>A0A2P2J5E4</accession>
<dbReference type="AlphaFoldDB" id="A0A2P2J5E4"/>
<dbReference type="EMBL" id="GGEC01008134">
    <property type="protein sequence ID" value="MBW88617.1"/>
    <property type="molecule type" value="Transcribed_RNA"/>
</dbReference>
<feature type="compositionally biased region" description="Basic and acidic residues" evidence="1">
    <location>
        <begin position="22"/>
        <end position="41"/>
    </location>
</feature>
<protein>
    <submittedName>
        <fullName evidence="2">Uncharacterized protein</fullName>
    </submittedName>
</protein>
<organism evidence="2">
    <name type="scientific">Rhizophora mucronata</name>
    <name type="common">Asiatic mangrove</name>
    <dbReference type="NCBI Taxonomy" id="61149"/>
    <lineage>
        <taxon>Eukaryota</taxon>
        <taxon>Viridiplantae</taxon>
        <taxon>Streptophyta</taxon>
        <taxon>Embryophyta</taxon>
        <taxon>Tracheophyta</taxon>
        <taxon>Spermatophyta</taxon>
        <taxon>Magnoliopsida</taxon>
        <taxon>eudicotyledons</taxon>
        <taxon>Gunneridae</taxon>
        <taxon>Pentapetalae</taxon>
        <taxon>rosids</taxon>
        <taxon>fabids</taxon>
        <taxon>Malpighiales</taxon>
        <taxon>Rhizophoraceae</taxon>
        <taxon>Rhizophora</taxon>
    </lineage>
</organism>
<sequence length="41" mass="4788">MISYTNKIDPNPKLNTVQSPSRESHERTRNKDMAHPRDPIL</sequence>
<feature type="region of interest" description="Disordered" evidence="1">
    <location>
        <begin position="1"/>
        <end position="41"/>
    </location>
</feature>
<feature type="compositionally biased region" description="Polar residues" evidence="1">
    <location>
        <begin position="1"/>
        <end position="21"/>
    </location>
</feature>
<reference evidence="2" key="1">
    <citation type="submission" date="2018-02" db="EMBL/GenBank/DDBJ databases">
        <title>Rhizophora mucronata_Transcriptome.</title>
        <authorList>
            <person name="Meera S.P."/>
            <person name="Sreeshan A."/>
            <person name="Augustine A."/>
        </authorList>
    </citation>
    <scope>NUCLEOTIDE SEQUENCE</scope>
    <source>
        <tissue evidence="2">Leaf</tissue>
    </source>
</reference>
<evidence type="ECO:0000313" key="2">
    <source>
        <dbReference type="EMBL" id="MBW88617.1"/>
    </source>
</evidence>
<proteinExistence type="predicted"/>
<evidence type="ECO:0000256" key="1">
    <source>
        <dbReference type="SAM" id="MobiDB-lite"/>
    </source>
</evidence>